<feature type="transmembrane region" description="Helical" evidence="6">
    <location>
        <begin position="149"/>
        <end position="172"/>
    </location>
</feature>
<feature type="transmembrane region" description="Helical" evidence="6">
    <location>
        <begin position="513"/>
        <end position="530"/>
    </location>
</feature>
<feature type="transmembrane region" description="Helical" evidence="6">
    <location>
        <begin position="272"/>
        <end position="291"/>
    </location>
</feature>
<keyword evidence="5 6" id="KW-0472">Membrane</keyword>
<keyword evidence="9" id="KW-1185">Reference proteome</keyword>
<evidence type="ECO:0000256" key="3">
    <source>
        <dbReference type="ARBA" id="ARBA00022692"/>
    </source>
</evidence>
<keyword evidence="2" id="KW-0813">Transport</keyword>
<dbReference type="GO" id="GO:0055085">
    <property type="term" value="P:transmembrane transport"/>
    <property type="evidence" value="ECO:0007669"/>
    <property type="project" value="InterPro"/>
</dbReference>
<dbReference type="PROSITE" id="PS00218">
    <property type="entry name" value="AMINO_ACID_PERMEASE_1"/>
    <property type="match status" value="1"/>
</dbReference>
<evidence type="ECO:0000313" key="9">
    <source>
        <dbReference type="Proteomes" id="UP000606974"/>
    </source>
</evidence>
<dbReference type="EMBL" id="JAACFV010000007">
    <property type="protein sequence ID" value="KAF7513147.1"/>
    <property type="molecule type" value="Genomic_DNA"/>
</dbReference>
<dbReference type="InterPro" id="IPR004841">
    <property type="entry name" value="AA-permease/SLC12A_dom"/>
</dbReference>
<evidence type="ECO:0000259" key="7">
    <source>
        <dbReference type="Pfam" id="PF00324"/>
    </source>
</evidence>
<dbReference type="OrthoDB" id="3900342at2759"/>
<keyword evidence="4 6" id="KW-1133">Transmembrane helix</keyword>
<dbReference type="PANTHER" id="PTHR43495:SF5">
    <property type="entry name" value="GAMMA-AMINOBUTYRIC ACID PERMEASE"/>
    <property type="match status" value="1"/>
</dbReference>
<proteinExistence type="predicted"/>
<protein>
    <recommendedName>
        <fullName evidence="7">Amino acid permease/ SLC12A domain-containing protein</fullName>
    </recommendedName>
</protein>
<dbReference type="InterPro" id="IPR004840">
    <property type="entry name" value="Amino_acid_permease_CS"/>
</dbReference>
<evidence type="ECO:0000256" key="2">
    <source>
        <dbReference type="ARBA" id="ARBA00022448"/>
    </source>
</evidence>
<evidence type="ECO:0000256" key="1">
    <source>
        <dbReference type="ARBA" id="ARBA00004141"/>
    </source>
</evidence>
<feature type="transmembrane region" description="Helical" evidence="6">
    <location>
        <begin position="482"/>
        <end position="501"/>
    </location>
</feature>
<feature type="transmembrane region" description="Helical" evidence="6">
    <location>
        <begin position="122"/>
        <end position="143"/>
    </location>
</feature>
<feature type="transmembrane region" description="Helical" evidence="6">
    <location>
        <begin position="339"/>
        <end position="359"/>
    </location>
</feature>
<dbReference type="Pfam" id="PF00324">
    <property type="entry name" value="AA_permease"/>
    <property type="match status" value="1"/>
</dbReference>
<gene>
    <name evidence="8" type="ORF">GJ744_010543</name>
</gene>
<reference evidence="8" key="1">
    <citation type="submission" date="2020-02" db="EMBL/GenBank/DDBJ databases">
        <authorList>
            <person name="Palmer J.M."/>
        </authorList>
    </citation>
    <scope>NUCLEOTIDE SEQUENCE</scope>
    <source>
        <strain evidence="8">EPUS1.4</strain>
        <tissue evidence="8">Thallus</tissue>
    </source>
</reference>
<evidence type="ECO:0000256" key="6">
    <source>
        <dbReference type="SAM" id="Phobius"/>
    </source>
</evidence>
<feature type="transmembrane region" description="Helical" evidence="6">
    <location>
        <begin position="394"/>
        <end position="415"/>
    </location>
</feature>
<comment type="caution">
    <text evidence="8">The sequence shown here is derived from an EMBL/GenBank/DDBJ whole genome shotgun (WGS) entry which is preliminary data.</text>
</comment>
<keyword evidence="3 6" id="KW-0812">Transmembrane</keyword>
<comment type="subcellular location">
    <subcellularLocation>
        <location evidence="1">Membrane</location>
        <topology evidence="1">Multi-pass membrane protein</topology>
    </subcellularLocation>
</comment>
<dbReference type="GO" id="GO:0006865">
    <property type="term" value="P:amino acid transport"/>
    <property type="evidence" value="ECO:0007669"/>
    <property type="project" value="InterPro"/>
</dbReference>
<evidence type="ECO:0000256" key="5">
    <source>
        <dbReference type="ARBA" id="ARBA00023136"/>
    </source>
</evidence>
<name>A0A8H7E8H1_9EURO</name>
<feature type="transmembrane region" description="Helical" evidence="6">
    <location>
        <begin position="226"/>
        <end position="251"/>
    </location>
</feature>
<feature type="transmembrane region" description="Helical" evidence="6">
    <location>
        <begin position="427"/>
        <end position="447"/>
    </location>
</feature>
<dbReference type="GO" id="GO:0016020">
    <property type="term" value="C:membrane"/>
    <property type="evidence" value="ECO:0007669"/>
    <property type="project" value="UniProtKB-SubCell"/>
</dbReference>
<dbReference type="Proteomes" id="UP000606974">
    <property type="component" value="Unassembled WGS sequence"/>
</dbReference>
<feature type="domain" description="Amino acid permease/ SLC12A" evidence="7">
    <location>
        <begin position="50"/>
        <end position="531"/>
    </location>
</feature>
<feature type="transmembrane region" description="Helical" evidence="6">
    <location>
        <begin position="184"/>
        <end position="206"/>
    </location>
</feature>
<dbReference type="Gene3D" id="1.20.1740.10">
    <property type="entry name" value="Amino acid/polyamine transporter I"/>
    <property type="match status" value="1"/>
</dbReference>
<feature type="transmembrane region" description="Helical" evidence="6">
    <location>
        <begin position="77"/>
        <end position="102"/>
    </location>
</feature>
<evidence type="ECO:0000256" key="4">
    <source>
        <dbReference type="ARBA" id="ARBA00022989"/>
    </source>
</evidence>
<evidence type="ECO:0000313" key="8">
    <source>
        <dbReference type="EMBL" id="KAF7513147.1"/>
    </source>
</evidence>
<dbReference type="AlphaFoldDB" id="A0A8H7E8H1"/>
<accession>A0A8H7E8H1</accession>
<sequence length="635" mass="69513">MTMEWRSGTGITSLSTLFLMRVFPFIHQSNRPRRQPALSSPARSLSSAKVTSMSLNAVIGIGFFQNSSYALNVAGPLGALVAFLVVGFVVLCVMECIGEMIITFPTSNAMVEFVHKFVDEDLAAIVGIGYWFMHCAIFAALTISSMNLIGYWNLSITPRAIMSTLIPILLSIANSTRVRVFGTLQLALGILKILLLSTVIVFMFIANVRRQGPSPFLDGFQPNKDAAGSQTAAIFTAISLAVSPFVGIETITTLSLETYRPSKDLALPVKRIPWILALFYLVVSIFCSVNVPSDYAQLSSYTSQVMGGLVPYPRPNGTTMVNISAPIIANRITGLDENYINAIFVFCAITSASMGLYSASRSLFGMAQTLDAEVQSFPCSIIASFGLVDPRTQVPVRAVVASALAFCWVPFILISVSETTLRVAQELVNIAIVNCILVWSSQCIAYIRYHHFRKKYHHELRGKLERFRAEAYSKPLTRLQPLTAWVGLLGCIMLVFVFNSACLWNGQDLAIKVPGAFLSPILAIISWIAAKSYRAYKNKMVSLFTNIDSFKTFQQKILFLNDKILPSDYPTRVESTQRPDGTIGVVRGPVINNTATLTGDIDVESVRDLSIKASNPPEFTFAVTPALDSSRASGT</sequence>
<organism evidence="8 9">
    <name type="scientific">Endocarpon pusillum</name>
    <dbReference type="NCBI Taxonomy" id="364733"/>
    <lineage>
        <taxon>Eukaryota</taxon>
        <taxon>Fungi</taxon>
        <taxon>Dikarya</taxon>
        <taxon>Ascomycota</taxon>
        <taxon>Pezizomycotina</taxon>
        <taxon>Eurotiomycetes</taxon>
        <taxon>Chaetothyriomycetidae</taxon>
        <taxon>Verrucariales</taxon>
        <taxon>Verrucariaceae</taxon>
        <taxon>Endocarpon</taxon>
    </lineage>
</organism>
<dbReference type="PANTHER" id="PTHR43495">
    <property type="entry name" value="GABA PERMEASE"/>
    <property type="match status" value="1"/>
</dbReference>